<accession>A0A1U7PNU4</accession>
<keyword evidence="1" id="KW-0472">Membrane</keyword>
<protein>
    <recommendedName>
        <fullName evidence="4">ABC-2 family transporter protein</fullName>
    </recommendedName>
</protein>
<evidence type="ECO:0000313" key="2">
    <source>
        <dbReference type="EMBL" id="SIT79793.1"/>
    </source>
</evidence>
<keyword evidence="1" id="KW-0812">Transmembrane</keyword>
<dbReference type="Proteomes" id="UP000187550">
    <property type="component" value="Unassembled WGS sequence"/>
</dbReference>
<feature type="transmembrane region" description="Helical" evidence="1">
    <location>
        <begin position="227"/>
        <end position="249"/>
    </location>
</feature>
<proteinExistence type="predicted"/>
<name>A0A1U7PNU4_9BACI</name>
<feature type="transmembrane region" description="Helical" evidence="1">
    <location>
        <begin position="184"/>
        <end position="207"/>
    </location>
</feature>
<dbReference type="AlphaFoldDB" id="A0A1U7PNU4"/>
<dbReference type="STRING" id="550447.SAMN05428946_1258"/>
<feature type="transmembrane region" description="Helical" evidence="1">
    <location>
        <begin position="12"/>
        <end position="35"/>
    </location>
</feature>
<feature type="transmembrane region" description="Helical" evidence="1">
    <location>
        <begin position="62"/>
        <end position="80"/>
    </location>
</feature>
<reference evidence="3" key="1">
    <citation type="submission" date="2017-01" db="EMBL/GenBank/DDBJ databases">
        <authorList>
            <person name="Varghese N."/>
            <person name="Submissions S."/>
        </authorList>
    </citation>
    <scope>NUCLEOTIDE SEQUENCE [LARGE SCALE GENOMIC DNA]</scope>
    <source>
        <strain evidence="3">MNA4</strain>
    </source>
</reference>
<gene>
    <name evidence="2" type="ORF">SAMN05428946_1258</name>
</gene>
<evidence type="ECO:0000313" key="3">
    <source>
        <dbReference type="Proteomes" id="UP000187550"/>
    </source>
</evidence>
<dbReference type="RefSeq" id="WP_076757558.1">
    <property type="nucleotide sequence ID" value="NZ_FTPL01000002.1"/>
</dbReference>
<feature type="transmembrane region" description="Helical" evidence="1">
    <location>
        <begin position="151"/>
        <end position="177"/>
    </location>
</feature>
<keyword evidence="3" id="KW-1185">Reference proteome</keyword>
<sequence>MINLLRYHMKIFFAPFTLLIVPLVYALNALTVVSINQGVLPGDLWHAAAFPLYIPINLKFDLPRWFIILLPYMMITTLYVQNELHHRFSLTLIRSGNALLWLNSMIVVIIKLIMVTTLAGFFVNLFAGVLFGDTQSNMVQLLPVFTDSSGIRLMIGEYFMMILSISISVLLNILFILFIGHGGLATLTVIILVSVSTVTAFLIPPIIPWLPLNSGMAALKEMNNFPLAYGLISGCVALAILVAVMNLVFKYKLEQILIGNQGRGL</sequence>
<feature type="transmembrane region" description="Helical" evidence="1">
    <location>
        <begin position="100"/>
        <end position="131"/>
    </location>
</feature>
<dbReference type="OrthoDB" id="10010377at2"/>
<dbReference type="EMBL" id="FTPL01000002">
    <property type="protein sequence ID" value="SIT79793.1"/>
    <property type="molecule type" value="Genomic_DNA"/>
</dbReference>
<keyword evidence="1" id="KW-1133">Transmembrane helix</keyword>
<evidence type="ECO:0008006" key="4">
    <source>
        <dbReference type="Google" id="ProtNLM"/>
    </source>
</evidence>
<evidence type="ECO:0000256" key="1">
    <source>
        <dbReference type="SAM" id="Phobius"/>
    </source>
</evidence>
<organism evidence="2 3">
    <name type="scientific">Edaphobacillus lindanitolerans</name>
    <dbReference type="NCBI Taxonomy" id="550447"/>
    <lineage>
        <taxon>Bacteria</taxon>
        <taxon>Bacillati</taxon>
        <taxon>Bacillota</taxon>
        <taxon>Bacilli</taxon>
        <taxon>Bacillales</taxon>
        <taxon>Bacillaceae</taxon>
        <taxon>Edaphobacillus</taxon>
    </lineage>
</organism>